<dbReference type="InterPro" id="IPR050966">
    <property type="entry name" value="Glutamyl_endopeptidase"/>
</dbReference>
<dbReference type="AlphaFoldDB" id="A0A132MQ29"/>
<evidence type="ECO:0000313" key="4">
    <source>
        <dbReference type="Proteomes" id="UP000070188"/>
    </source>
</evidence>
<protein>
    <submittedName>
        <fullName evidence="3">Putative secreted protein</fullName>
    </submittedName>
</protein>
<dbReference type="EMBL" id="LAXD01000001">
    <property type="protein sequence ID" value="KWW99893.1"/>
    <property type="molecule type" value="Genomic_DNA"/>
</dbReference>
<dbReference type="SUPFAM" id="SSF50494">
    <property type="entry name" value="Trypsin-like serine proteases"/>
    <property type="match status" value="1"/>
</dbReference>
<dbReference type="InterPro" id="IPR043504">
    <property type="entry name" value="Peptidase_S1_PA_chymotrypsin"/>
</dbReference>
<evidence type="ECO:0000256" key="2">
    <source>
        <dbReference type="SAM" id="MobiDB-lite"/>
    </source>
</evidence>
<dbReference type="OrthoDB" id="5121599at2"/>
<evidence type="ECO:0000256" key="1">
    <source>
        <dbReference type="ARBA" id="ARBA00022729"/>
    </source>
</evidence>
<dbReference type="RefSeq" id="WP_066885960.1">
    <property type="nucleotide sequence ID" value="NZ_LAXD01000001.1"/>
</dbReference>
<organism evidence="3 4">
    <name type="scientific">Carbonactinospora thermoautotrophica</name>
    <dbReference type="NCBI Taxonomy" id="1469144"/>
    <lineage>
        <taxon>Bacteria</taxon>
        <taxon>Bacillati</taxon>
        <taxon>Actinomycetota</taxon>
        <taxon>Actinomycetes</taxon>
        <taxon>Kitasatosporales</taxon>
        <taxon>Carbonactinosporaceae</taxon>
        <taxon>Carbonactinospora</taxon>
    </lineage>
</organism>
<dbReference type="PANTHER" id="PTHR15462:SF19">
    <property type="entry name" value="PEPTIDASE S1 DOMAIN-CONTAINING PROTEIN"/>
    <property type="match status" value="1"/>
</dbReference>
<accession>A0A132MQ29</accession>
<dbReference type="InterPro" id="IPR009003">
    <property type="entry name" value="Peptidase_S1_PA"/>
</dbReference>
<dbReference type="PATRIC" id="fig|1469144.10.peg.1678"/>
<feature type="region of interest" description="Disordered" evidence="2">
    <location>
        <begin position="33"/>
        <end position="74"/>
    </location>
</feature>
<dbReference type="PANTHER" id="PTHR15462">
    <property type="entry name" value="SERINE PROTEASE"/>
    <property type="match status" value="1"/>
</dbReference>
<dbReference type="STRING" id="1469144.LI90_1533"/>
<dbReference type="Gene3D" id="2.40.10.10">
    <property type="entry name" value="Trypsin-like serine proteases"/>
    <property type="match status" value="2"/>
</dbReference>
<keyword evidence="1" id="KW-0732">Signal</keyword>
<comment type="caution">
    <text evidence="3">The sequence shown here is derived from an EMBL/GenBank/DDBJ whole genome shotgun (WGS) entry which is preliminary data.</text>
</comment>
<gene>
    <name evidence="3" type="ORF">LI90_1533</name>
</gene>
<reference evidence="4" key="1">
    <citation type="submission" date="2015-04" db="EMBL/GenBank/DDBJ databases">
        <title>Physiological reanalysis, assessment of diazotrophy, and genome sequences of multiple isolates of Streptomyces thermoautotrophicus.</title>
        <authorList>
            <person name="MacKellar D.C."/>
            <person name="Lieber L."/>
            <person name="Norman J."/>
            <person name="Bolger A."/>
            <person name="Tobin C."/>
            <person name="Murray J.W."/>
            <person name="Chang R."/>
            <person name="Ford T."/>
            <person name="Nguyen P.Q."/>
            <person name="Woodward J."/>
            <person name="Permingeat H."/>
            <person name="Joshi N.S."/>
            <person name="Silver P.A."/>
            <person name="Usadel B."/>
            <person name="Rutherford A.W."/>
            <person name="Friesen M."/>
            <person name="Prell J."/>
        </authorList>
    </citation>
    <scope>NUCLEOTIDE SEQUENCE [LARGE SCALE GENOMIC DNA]</scope>
    <source>
        <strain evidence="4">H1</strain>
    </source>
</reference>
<proteinExistence type="predicted"/>
<sequence length="349" mass="37880">MKTWASMLLALVLAVTGATMVGAGALRLLGSRTTAPGTVSETPPGRTFSPDETERSLDYWSPERLQETDADAGDPGFWAGRPLDERPPEPVTPTAVQRPYESRPEAIIGRLFFVDDKGRRGSCSATVVDSPTRNMVWTAGHCVHGGRGGTWFRDMVFIPAYNSGGDLRDQRAFAPYGKWAVEFAGTSNMWIKYGAHKENSAYSWDYGAFTVAPNRAGQRLQDVLGAGARIYFNPPRDLLVSSFGYPAGAPYRGDTLYRCDSRVSNYRPRGSVAGQDLNGPPMFWIGCGMTSGSSGGGWFANIGGQVYLVSNTSMGWHDAGVQAGPYLDQGAREVFEKLVRTSEHVRSPA</sequence>
<keyword evidence="4" id="KW-1185">Reference proteome</keyword>
<dbReference type="Proteomes" id="UP000070188">
    <property type="component" value="Unassembled WGS sequence"/>
</dbReference>
<name>A0A132MQ29_9ACTN</name>
<evidence type="ECO:0000313" key="3">
    <source>
        <dbReference type="EMBL" id="KWW99893.1"/>
    </source>
</evidence>